<dbReference type="PROSITE" id="PS50089">
    <property type="entry name" value="ZF_RING_2"/>
    <property type="match status" value="1"/>
</dbReference>
<evidence type="ECO:0000256" key="2">
    <source>
        <dbReference type="ARBA" id="ARBA00022723"/>
    </source>
</evidence>
<dbReference type="PANTHER" id="PTHR12239:SF41">
    <property type="entry name" value="MEMBRANE ASSOCIATED PROTEIN, PUTATIVE-RELATED"/>
    <property type="match status" value="1"/>
</dbReference>
<name>A0A4S8LFI8_DENBC</name>
<gene>
    <name evidence="13" type="ORF">K435DRAFT_919357</name>
</gene>
<dbReference type="GO" id="GO:0003676">
    <property type="term" value="F:nucleic acid binding"/>
    <property type="evidence" value="ECO:0007669"/>
    <property type="project" value="InterPro"/>
</dbReference>
<keyword evidence="4 7" id="KW-0863">Zinc-finger</keyword>
<dbReference type="Proteomes" id="UP000297245">
    <property type="component" value="Unassembled WGS sequence"/>
</dbReference>
<feature type="zinc finger region" description="C3H1-type" evidence="7">
    <location>
        <begin position="14"/>
        <end position="40"/>
    </location>
</feature>
<dbReference type="InterPro" id="IPR017907">
    <property type="entry name" value="Znf_RING_CS"/>
</dbReference>
<protein>
    <submittedName>
        <fullName evidence="13">Uncharacterized protein</fullName>
    </submittedName>
</protein>
<accession>A0A4S8LFI8</accession>
<evidence type="ECO:0000313" key="14">
    <source>
        <dbReference type="Proteomes" id="UP000297245"/>
    </source>
</evidence>
<feature type="compositionally biased region" description="Basic and acidic residues" evidence="9">
    <location>
        <begin position="101"/>
        <end position="125"/>
    </location>
</feature>
<evidence type="ECO:0000256" key="7">
    <source>
        <dbReference type="PROSITE-ProRule" id="PRU00723"/>
    </source>
</evidence>
<dbReference type="CDD" id="cd22585">
    <property type="entry name" value="Rcat_RBR_DEAH12-like"/>
    <property type="match status" value="1"/>
</dbReference>
<keyword evidence="14" id="KW-1185">Reference proteome</keyword>
<feature type="domain" description="C3H1-type" evidence="11">
    <location>
        <begin position="14"/>
        <end position="40"/>
    </location>
</feature>
<keyword evidence="6 7" id="KW-0862">Zinc</keyword>
<evidence type="ECO:0000256" key="9">
    <source>
        <dbReference type="SAM" id="MobiDB-lite"/>
    </source>
</evidence>
<keyword evidence="2 7" id="KW-0479">Metal-binding</keyword>
<dbReference type="PANTHER" id="PTHR12239">
    <property type="entry name" value="PROTEIN CBG20215-RELATED"/>
    <property type="match status" value="1"/>
</dbReference>
<keyword evidence="5" id="KW-0833">Ubl conjugation pathway</keyword>
<feature type="region of interest" description="Disordered" evidence="9">
    <location>
        <begin position="41"/>
        <end position="347"/>
    </location>
</feature>
<feature type="compositionally biased region" description="Polar residues" evidence="9">
    <location>
        <begin position="46"/>
        <end position="82"/>
    </location>
</feature>
<proteinExistence type="predicted"/>
<dbReference type="GO" id="GO:0016740">
    <property type="term" value="F:transferase activity"/>
    <property type="evidence" value="ECO:0007669"/>
    <property type="project" value="UniProtKB-KW"/>
</dbReference>
<dbReference type="CDD" id="cd20335">
    <property type="entry name" value="BRcat_RBR"/>
    <property type="match status" value="1"/>
</dbReference>
<dbReference type="Gene3D" id="3.30.40.10">
    <property type="entry name" value="Zinc/RING finger domain, C3HC4 (zinc finger)"/>
    <property type="match status" value="1"/>
</dbReference>
<dbReference type="PROSITE" id="PS00518">
    <property type="entry name" value="ZF_RING_1"/>
    <property type="match status" value="1"/>
</dbReference>
<dbReference type="SMART" id="SM00184">
    <property type="entry name" value="RING"/>
    <property type="match status" value="1"/>
</dbReference>
<dbReference type="SUPFAM" id="SSF57850">
    <property type="entry name" value="RING/U-box"/>
    <property type="match status" value="2"/>
</dbReference>
<dbReference type="Pfam" id="PF26200">
    <property type="entry name" value="Rcat_RNF216"/>
    <property type="match status" value="1"/>
</dbReference>
<dbReference type="InterPro" id="IPR044066">
    <property type="entry name" value="TRIAD_supradom"/>
</dbReference>
<feature type="domain" description="C3H1-type" evidence="11">
    <location>
        <begin position="85"/>
        <end position="112"/>
    </location>
</feature>
<keyword evidence="3" id="KW-0677">Repeat</keyword>
<dbReference type="InterPro" id="IPR013083">
    <property type="entry name" value="Znf_RING/FYVE/PHD"/>
</dbReference>
<dbReference type="Gene3D" id="4.10.1000.10">
    <property type="entry name" value="Zinc finger, CCCH-type"/>
    <property type="match status" value="1"/>
</dbReference>
<dbReference type="SUPFAM" id="SSF54928">
    <property type="entry name" value="RNA-binding domain, RBD"/>
    <property type="match status" value="1"/>
</dbReference>
<evidence type="ECO:0000313" key="13">
    <source>
        <dbReference type="EMBL" id="THU87734.1"/>
    </source>
</evidence>
<dbReference type="OrthoDB" id="1431934at2759"/>
<evidence type="ECO:0000259" key="11">
    <source>
        <dbReference type="PROSITE" id="PS50103"/>
    </source>
</evidence>
<dbReference type="InterPro" id="IPR027370">
    <property type="entry name" value="Znf-RING_euk"/>
</dbReference>
<evidence type="ECO:0000256" key="5">
    <source>
        <dbReference type="ARBA" id="ARBA00022786"/>
    </source>
</evidence>
<evidence type="ECO:0000259" key="10">
    <source>
        <dbReference type="PROSITE" id="PS50089"/>
    </source>
</evidence>
<dbReference type="PROSITE" id="PS51873">
    <property type="entry name" value="TRIAD"/>
    <property type="match status" value="1"/>
</dbReference>
<evidence type="ECO:0000256" key="3">
    <source>
        <dbReference type="ARBA" id="ARBA00022737"/>
    </source>
</evidence>
<sequence length="1225" mass="140760">MSSSPTVTPPTTVKDLPVCSFFVKGKCRYGERCRKRHVPEVVDSSAEVNSKEVTPTENQKCVTTNPSSEVLPTSSEPSQNRPDATKPTKPCFKWPRGSCARGDKCKYRHDPDARKVPVTQKDQRGQETTGGEEPESTRASTASGPKKEQGVKGSSPQEQSNQATVSETSRRQTKRGKSKKQAHEGREEKTRKEAEEDALREAEERARQEAEERANREAEEKARRETEERARREAEQKARREADRTRRIEAHRRKAEEREKKRREAEERVRREVEERARREAEERARREAEERARREAEERVRIEAEERAGREAEERARREAEERARREAEERARRETEERARREAEEKARLEAERARRIEAQQKRRVEEEARREEKARLDATKTIQHLVLGGTIVKFSAGVTIERIITGFYSCRVRITNLPLNAKPYEVKSLLLDQGMEEDMFQLVNLRTWNGKKEANFIVEEEWGRAIASGIDGVDFRGESLAVEATDSGTLEGMNSNNSALLSITWRIPLRRFALRYFSPDEATRQLRSMNGHVINGQKIKVEQNRLPHTTVPDPYSLLVSGLPSDMSGEEIKDLLDAFSIRQISTLSYNENLVDGLLKNHIRTLMFNGSVDFDPSQLNASQGNRSLRARFKSWEDAKKVHDQLANKRFAFIGNDTFRLWLPDPYQITIPMQQYLAQKKQWDSFVNDTKNRKESTLHVRTFPEKVVLRVGGDDMKAVGMLKVRVESLVAGEILQDMSHVWFGSAAGQRFLESLCTETGAYVRYDWRVKLLKAYGDREAVAQAREKMKEELTRLSSLEYTESLTRNSIRFFVQRGVAALKEAFGEDSVVLDISSNPVRITIRGGEDARHLLRKLLDESLLNTTTDFSSTSESTCPVCLMDVSNPVKLGCGHEYCTACIRHFFTADIKNFPLLCGGDDGTCMKPIALPMIEKFLTPSQLNALLETAFTTHIEKNPQLYRYCKTPDCKQIYKCDTSQSTKTARQCPSCLASVCMRCHEDGHDGMTCEEIRIQGDLVEQERLNNAWAREAGVKRCPECRVWIEKTEGCNHMTCKCGAHICWVCMGIFTAQTIYGHMNEAHGGIYERNQPMVQDEDVPAQLEAFRAYENRGQREQARAWGQIAFGNIGALPNLAAEREQARRVEALREQVRLERNAAEERNRWAQEQRNLVQYYGEAQQGYQNYLAGQRERELQAQREREIQEQRRLEQELREQRERERENSSWCVVM</sequence>
<dbReference type="GO" id="GO:0008270">
    <property type="term" value="F:zinc ion binding"/>
    <property type="evidence" value="ECO:0007669"/>
    <property type="project" value="UniProtKB-KW"/>
</dbReference>
<dbReference type="InterPro" id="IPR052293">
    <property type="entry name" value="SRRP"/>
</dbReference>
<feature type="domain" description="RING-type" evidence="12">
    <location>
        <begin position="871"/>
        <end position="1088"/>
    </location>
</feature>
<dbReference type="EMBL" id="ML179437">
    <property type="protein sequence ID" value="THU87734.1"/>
    <property type="molecule type" value="Genomic_DNA"/>
</dbReference>
<evidence type="ECO:0000259" key="12">
    <source>
        <dbReference type="PROSITE" id="PS51873"/>
    </source>
</evidence>
<evidence type="ECO:0000256" key="1">
    <source>
        <dbReference type="ARBA" id="ARBA00022679"/>
    </source>
</evidence>
<dbReference type="PROSITE" id="PS50103">
    <property type="entry name" value="ZF_C3H1"/>
    <property type="match status" value="2"/>
</dbReference>
<feature type="compositionally biased region" description="Polar residues" evidence="9">
    <location>
        <begin position="152"/>
        <end position="167"/>
    </location>
</feature>
<keyword evidence="1" id="KW-0808">Transferase</keyword>
<dbReference type="InterPro" id="IPR001841">
    <property type="entry name" value="Znf_RING"/>
</dbReference>
<dbReference type="Gene3D" id="2.30.30.1190">
    <property type="match status" value="1"/>
</dbReference>
<dbReference type="AlphaFoldDB" id="A0A4S8LFI8"/>
<dbReference type="Gene3D" id="1.20.120.1750">
    <property type="match status" value="1"/>
</dbReference>
<feature type="compositionally biased region" description="Basic and acidic residues" evidence="9">
    <location>
        <begin position="181"/>
        <end position="347"/>
    </location>
</feature>
<feature type="zinc finger region" description="C3H1-type" evidence="7">
    <location>
        <begin position="85"/>
        <end position="112"/>
    </location>
</feature>
<dbReference type="InterPro" id="IPR002867">
    <property type="entry name" value="IBR_dom"/>
</dbReference>
<dbReference type="Pfam" id="PF01485">
    <property type="entry name" value="IBR"/>
    <property type="match status" value="1"/>
</dbReference>
<feature type="compositionally biased region" description="Basic residues" evidence="9">
    <location>
        <begin position="171"/>
        <end position="180"/>
    </location>
</feature>
<organism evidence="13 14">
    <name type="scientific">Dendrothele bispora (strain CBS 962.96)</name>
    <dbReference type="NCBI Taxonomy" id="1314807"/>
    <lineage>
        <taxon>Eukaryota</taxon>
        <taxon>Fungi</taxon>
        <taxon>Dikarya</taxon>
        <taxon>Basidiomycota</taxon>
        <taxon>Agaricomycotina</taxon>
        <taxon>Agaricomycetes</taxon>
        <taxon>Agaricomycetidae</taxon>
        <taxon>Agaricales</taxon>
        <taxon>Agaricales incertae sedis</taxon>
        <taxon>Dendrothele</taxon>
    </lineage>
</organism>
<evidence type="ECO:0000256" key="8">
    <source>
        <dbReference type="SAM" id="Coils"/>
    </source>
</evidence>
<dbReference type="SMART" id="SM00356">
    <property type="entry name" value="ZnF_C3H1"/>
    <property type="match status" value="2"/>
</dbReference>
<evidence type="ECO:0000256" key="6">
    <source>
        <dbReference type="ARBA" id="ARBA00022833"/>
    </source>
</evidence>
<keyword evidence="8" id="KW-0175">Coiled coil</keyword>
<dbReference type="CDD" id="cd00590">
    <property type="entry name" value="RRM_SF"/>
    <property type="match status" value="1"/>
</dbReference>
<dbReference type="SMART" id="SM00647">
    <property type="entry name" value="IBR"/>
    <property type="match status" value="2"/>
</dbReference>
<dbReference type="InterPro" id="IPR000571">
    <property type="entry name" value="Znf_CCCH"/>
</dbReference>
<reference evidence="13 14" key="1">
    <citation type="journal article" date="2019" name="Nat. Ecol. Evol.">
        <title>Megaphylogeny resolves global patterns of mushroom evolution.</title>
        <authorList>
            <person name="Varga T."/>
            <person name="Krizsan K."/>
            <person name="Foldi C."/>
            <person name="Dima B."/>
            <person name="Sanchez-Garcia M."/>
            <person name="Sanchez-Ramirez S."/>
            <person name="Szollosi G.J."/>
            <person name="Szarkandi J.G."/>
            <person name="Papp V."/>
            <person name="Albert L."/>
            <person name="Andreopoulos W."/>
            <person name="Angelini C."/>
            <person name="Antonin V."/>
            <person name="Barry K.W."/>
            <person name="Bougher N.L."/>
            <person name="Buchanan P."/>
            <person name="Buyck B."/>
            <person name="Bense V."/>
            <person name="Catcheside P."/>
            <person name="Chovatia M."/>
            <person name="Cooper J."/>
            <person name="Damon W."/>
            <person name="Desjardin D."/>
            <person name="Finy P."/>
            <person name="Geml J."/>
            <person name="Haridas S."/>
            <person name="Hughes K."/>
            <person name="Justo A."/>
            <person name="Karasinski D."/>
            <person name="Kautmanova I."/>
            <person name="Kiss B."/>
            <person name="Kocsube S."/>
            <person name="Kotiranta H."/>
            <person name="LaButti K.M."/>
            <person name="Lechner B.E."/>
            <person name="Liimatainen K."/>
            <person name="Lipzen A."/>
            <person name="Lukacs Z."/>
            <person name="Mihaltcheva S."/>
            <person name="Morgado L.N."/>
            <person name="Niskanen T."/>
            <person name="Noordeloos M.E."/>
            <person name="Ohm R.A."/>
            <person name="Ortiz-Santana B."/>
            <person name="Ovrebo C."/>
            <person name="Racz N."/>
            <person name="Riley R."/>
            <person name="Savchenko A."/>
            <person name="Shiryaev A."/>
            <person name="Soop K."/>
            <person name="Spirin V."/>
            <person name="Szebenyi C."/>
            <person name="Tomsovsky M."/>
            <person name="Tulloss R.E."/>
            <person name="Uehling J."/>
            <person name="Grigoriev I.V."/>
            <person name="Vagvolgyi C."/>
            <person name="Papp T."/>
            <person name="Martin F.M."/>
            <person name="Miettinen O."/>
            <person name="Hibbett D.S."/>
            <person name="Nagy L.G."/>
        </authorList>
    </citation>
    <scope>NUCLEOTIDE SEQUENCE [LARGE SCALE GENOMIC DNA]</scope>
    <source>
        <strain evidence="13 14">CBS 962.96</strain>
    </source>
</reference>
<feature type="coiled-coil region" evidence="8">
    <location>
        <begin position="1130"/>
        <end position="1218"/>
    </location>
</feature>
<dbReference type="InterPro" id="IPR035979">
    <property type="entry name" value="RBD_domain_sf"/>
</dbReference>
<evidence type="ECO:0000256" key="4">
    <source>
        <dbReference type="ARBA" id="ARBA00022771"/>
    </source>
</evidence>
<feature type="domain" description="RING-type" evidence="10">
    <location>
        <begin position="875"/>
        <end position="914"/>
    </location>
</feature>
<dbReference type="Pfam" id="PF13445">
    <property type="entry name" value="zf-RING_UBOX"/>
    <property type="match status" value="1"/>
</dbReference>